<name>A0A1G1WCQ5_9BACT</name>
<reference evidence="2 3" key="1">
    <citation type="journal article" date="2016" name="Nat. Commun.">
        <title>Thousands of microbial genomes shed light on interconnected biogeochemical processes in an aquifer system.</title>
        <authorList>
            <person name="Anantharaman K."/>
            <person name="Brown C.T."/>
            <person name="Hug L.A."/>
            <person name="Sharon I."/>
            <person name="Castelle C.J."/>
            <person name="Probst A.J."/>
            <person name="Thomas B.C."/>
            <person name="Singh A."/>
            <person name="Wilkins M.J."/>
            <person name="Karaoz U."/>
            <person name="Brodie E.L."/>
            <person name="Williams K.H."/>
            <person name="Hubbard S.S."/>
            <person name="Banfield J.F."/>
        </authorList>
    </citation>
    <scope>NUCLEOTIDE SEQUENCE [LARGE SCALE GENOMIC DNA]</scope>
</reference>
<gene>
    <name evidence="2" type="ORF">A2Z11_03545</name>
</gene>
<feature type="domain" description="SHS2" evidence="1">
    <location>
        <begin position="16"/>
        <end position="194"/>
    </location>
</feature>
<proteinExistence type="predicted"/>
<comment type="caution">
    <text evidence="2">The sequence shown here is derived from an EMBL/GenBank/DDBJ whole genome shotgun (WGS) entry which is preliminary data.</text>
</comment>
<sequence length="319" mass="35275">MPSLNFFKKKPKKKDFLVIEIGLEKITCAIFAKEEKLVKLVGVGKKRFSSSEEVFDAVLEALDSLAAIVPDFPSTGLLGISGGSLETITTIARYKRPKVKKPISSKETEDILHKIVGDLNTNEKKIFFSTVAGAQIDGVRVSNPLGLKGEKVELSCFVAFKDSTEMELLDRLMDEIDLKIEKIMPASFAVAKALEPKNLEDALIFRVGVDKSEITALVDGHVSEILPVGLGSREPELLPLSWQAVLSKLEKNHHPDLIWLFADNDQVELPKLKEILIGFDWKSKSGFEVAPKIEVAESIQNFSPADIGVYGLSRQEIEE</sequence>
<dbReference type="STRING" id="1802596.A2Z11_03545"/>
<dbReference type="EMBL" id="MHCS01000045">
    <property type="protein sequence ID" value="OGY25476.1"/>
    <property type="molecule type" value="Genomic_DNA"/>
</dbReference>
<dbReference type="Proteomes" id="UP000176389">
    <property type="component" value="Unassembled WGS sequence"/>
</dbReference>
<dbReference type="InterPro" id="IPR003494">
    <property type="entry name" value="SHS2_FtsA"/>
</dbReference>
<organism evidence="2 3">
    <name type="scientific">Candidatus Woykebacteria bacterium RBG_16_43_9</name>
    <dbReference type="NCBI Taxonomy" id="1802596"/>
    <lineage>
        <taxon>Bacteria</taxon>
        <taxon>Candidatus Woykeibacteriota</taxon>
    </lineage>
</organism>
<dbReference type="AlphaFoldDB" id="A0A1G1WCQ5"/>
<evidence type="ECO:0000313" key="3">
    <source>
        <dbReference type="Proteomes" id="UP000176389"/>
    </source>
</evidence>
<evidence type="ECO:0000259" key="1">
    <source>
        <dbReference type="SMART" id="SM00842"/>
    </source>
</evidence>
<accession>A0A1G1WCQ5</accession>
<protein>
    <recommendedName>
        <fullName evidence="1">SHS2 domain-containing protein</fullName>
    </recommendedName>
</protein>
<dbReference type="GO" id="GO:0051301">
    <property type="term" value="P:cell division"/>
    <property type="evidence" value="ECO:0007669"/>
    <property type="project" value="InterPro"/>
</dbReference>
<dbReference type="SMART" id="SM00842">
    <property type="entry name" value="FtsA"/>
    <property type="match status" value="1"/>
</dbReference>
<evidence type="ECO:0000313" key="2">
    <source>
        <dbReference type="EMBL" id="OGY25476.1"/>
    </source>
</evidence>